<proteinExistence type="predicted"/>
<name>A0A0D0IZT9_9PSED</name>
<dbReference type="Proteomes" id="UP000032068">
    <property type="component" value="Unassembled WGS sequence"/>
</dbReference>
<reference evidence="1 2" key="1">
    <citation type="submission" date="2014-12" db="EMBL/GenBank/DDBJ databases">
        <title>16Stimator: statistical estimation of ribosomal gene copy numbers from draft genome assemblies.</title>
        <authorList>
            <person name="Perisin M.A."/>
            <person name="Vetter M."/>
            <person name="Gilbert J.A."/>
            <person name="Bergelson J."/>
        </authorList>
    </citation>
    <scope>NUCLEOTIDE SEQUENCE [LARGE SCALE GENOMIC DNA]</scope>
    <source>
        <strain evidence="1 2">MEJ086</strain>
    </source>
</reference>
<evidence type="ECO:0000313" key="2">
    <source>
        <dbReference type="Proteomes" id="UP000032068"/>
    </source>
</evidence>
<sequence>MLGQALLLLQLALNVCITLGIETEPLVQPLGLPVKLRHLLSNTIKKTFKFKQTRCISIKS</sequence>
<gene>
    <name evidence="1" type="ORF">RU08_14800</name>
</gene>
<protein>
    <submittedName>
        <fullName evidence="1">Uncharacterized protein</fullName>
    </submittedName>
</protein>
<evidence type="ECO:0000313" key="1">
    <source>
        <dbReference type="EMBL" id="KIP98740.1"/>
    </source>
</evidence>
<organism evidence="1 2">
    <name type="scientific">Pseudomonas fulva</name>
    <dbReference type="NCBI Taxonomy" id="47880"/>
    <lineage>
        <taxon>Bacteria</taxon>
        <taxon>Pseudomonadati</taxon>
        <taxon>Pseudomonadota</taxon>
        <taxon>Gammaproteobacteria</taxon>
        <taxon>Pseudomonadales</taxon>
        <taxon>Pseudomonadaceae</taxon>
        <taxon>Pseudomonas</taxon>
    </lineage>
</organism>
<comment type="caution">
    <text evidence="1">The sequence shown here is derived from an EMBL/GenBank/DDBJ whole genome shotgun (WGS) entry which is preliminary data.</text>
</comment>
<dbReference type="AlphaFoldDB" id="A0A0D0IZT9"/>
<accession>A0A0D0IZT9</accession>
<dbReference type="EMBL" id="JXQW01000039">
    <property type="protein sequence ID" value="KIP98740.1"/>
    <property type="molecule type" value="Genomic_DNA"/>
</dbReference>